<feature type="compositionally biased region" description="Polar residues" evidence="1">
    <location>
        <begin position="163"/>
        <end position="172"/>
    </location>
</feature>
<feature type="compositionally biased region" description="Basic residues" evidence="1">
    <location>
        <begin position="1"/>
        <end position="11"/>
    </location>
</feature>
<evidence type="ECO:0008006" key="4">
    <source>
        <dbReference type="Google" id="ProtNLM"/>
    </source>
</evidence>
<accession>A0A1W5D7R1</accession>
<dbReference type="AlphaFoldDB" id="A0A1W5D7R1"/>
<keyword evidence="3" id="KW-1185">Reference proteome</keyword>
<dbReference type="Pfam" id="PF11312">
    <property type="entry name" value="Methyltransf_34"/>
    <property type="match status" value="1"/>
</dbReference>
<sequence length="427" mass="46434">MPSHAYAKRPGRGTNAGGRDKAHGKKHAEVAENPKASESSKGSSAVALELQQLLLNVFKNAFSTQFDDNLPGVIQNVKQQLFHRDFEKAFGSEAHLKAYATRWSPSRALAYLEILCSLPHLSNRLRRIAHGGAVQSGEAEHPAGTSEETAHDTHVEERATMPQPYTITPTSDSGRTKIACLGGGAGAELVAIAGYLRYLWSSTIVRAQSSQAILDSGSGTPINFEIAALDIADWSAVVHTLSTGVCSPPPISKYASAASRAVNAPLIDPESFTVNIYRQDVLNMDVQLMTSVLQGTTLVTLMFTLNELYTTSMSGTTNLLLSLTYILEPGSLLLVVDSPGSYSTVDVGKNGNKDDLSPTSKKYPMQWLLDHTLLEASTIGSSMNTTLGGQWEKLVSDDSRWFRLPEGLKYPIALEDMRYQLHLYRHL</sequence>
<name>A0A1W5D7R1_9LECA</name>
<feature type="region of interest" description="Disordered" evidence="1">
    <location>
        <begin position="1"/>
        <end position="43"/>
    </location>
</feature>
<evidence type="ECO:0000313" key="3">
    <source>
        <dbReference type="Proteomes" id="UP000192927"/>
    </source>
</evidence>
<feature type="region of interest" description="Disordered" evidence="1">
    <location>
        <begin position="133"/>
        <end position="172"/>
    </location>
</feature>
<organism evidence="2 3">
    <name type="scientific">Lasallia pustulata</name>
    <dbReference type="NCBI Taxonomy" id="136370"/>
    <lineage>
        <taxon>Eukaryota</taxon>
        <taxon>Fungi</taxon>
        <taxon>Dikarya</taxon>
        <taxon>Ascomycota</taxon>
        <taxon>Pezizomycotina</taxon>
        <taxon>Lecanoromycetes</taxon>
        <taxon>OSLEUM clade</taxon>
        <taxon>Umbilicariomycetidae</taxon>
        <taxon>Umbilicariales</taxon>
        <taxon>Umbilicariaceae</taxon>
        <taxon>Lasallia</taxon>
    </lineage>
</organism>
<feature type="compositionally biased region" description="Basic and acidic residues" evidence="1">
    <location>
        <begin position="148"/>
        <end position="159"/>
    </location>
</feature>
<dbReference type="Proteomes" id="UP000192927">
    <property type="component" value="Unassembled WGS sequence"/>
</dbReference>
<dbReference type="InterPro" id="IPR021463">
    <property type="entry name" value="Methyltransf_34"/>
</dbReference>
<reference evidence="3" key="1">
    <citation type="submission" date="2017-03" db="EMBL/GenBank/DDBJ databases">
        <authorList>
            <person name="Sharma R."/>
            <person name="Thines M."/>
        </authorList>
    </citation>
    <scope>NUCLEOTIDE SEQUENCE [LARGE SCALE GENOMIC DNA]</scope>
</reference>
<proteinExistence type="predicted"/>
<dbReference type="EMBL" id="FWEW01003469">
    <property type="protein sequence ID" value="SLM39177.1"/>
    <property type="molecule type" value="Genomic_DNA"/>
</dbReference>
<evidence type="ECO:0000256" key="1">
    <source>
        <dbReference type="SAM" id="MobiDB-lite"/>
    </source>
</evidence>
<evidence type="ECO:0000313" key="2">
    <source>
        <dbReference type="EMBL" id="SLM39177.1"/>
    </source>
</evidence>
<protein>
    <recommendedName>
        <fullName evidence="4">25S rRNA (Uridine(2843)-N(3))-methyltransferase</fullName>
    </recommendedName>
</protein>